<evidence type="ECO:0000313" key="4">
    <source>
        <dbReference type="Proteomes" id="UP001378188"/>
    </source>
</evidence>
<reference evidence="3 4" key="1">
    <citation type="submission" date="2024-02" db="EMBL/GenBank/DDBJ databases">
        <title>Genome analysis and characterization of Microbaculum marinisediminis sp. nov., isolated from marine sediment.</title>
        <authorList>
            <person name="Du Z.-J."/>
            <person name="Ye Y.-Q."/>
            <person name="Zhang Z.-R."/>
            <person name="Yuan S.-M."/>
            <person name="Zhang X.-Y."/>
        </authorList>
    </citation>
    <scope>NUCLEOTIDE SEQUENCE [LARGE SCALE GENOMIC DNA]</scope>
    <source>
        <strain evidence="3 4">SDUM1044001</strain>
    </source>
</reference>
<organism evidence="3 4">
    <name type="scientific">Microbaculum marinum</name>
    <dbReference type="NCBI Taxonomy" id="1764581"/>
    <lineage>
        <taxon>Bacteria</taxon>
        <taxon>Pseudomonadati</taxon>
        <taxon>Pseudomonadota</taxon>
        <taxon>Alphaproteobacteria</taxon>
        <taxon>Hyphomicrobiales</taxon>
        <taxon>Tepidamorphaceae</taxon>
        <taxon>Microbaculum</taxon>
    </lineage>
</organism>
<protein>
    <submittedName>
        <fullName evidence="3">ChaN family lipoprotein</fullName>
    </submittedName>
</protein>
<comment type="caution">
    <text evidence="3">The sequence shown here is derived from an EMBL/GenBank/DDBJ whole genome shotgun (WGS) entry which is preliminary data.</text>
</comment>
<keyword evidence="1" id="KW-0732">Signal</keyword>
<dbReference type="AlphaFoldDB" id="A0AAW9RQU5"/>
<keyword evidence="3" id="KW-0449">Lipoprotein</keyword>
<feature type="chain" id="PRO_5043880682" evidence="1">
    <location>
        <begin position="47"/>
        <end position="351"/>
    </location>
</feature>
<dbReference type="RefSeq" id="WP_340329020.1">
    <property type="nucleotide sequence ID" value="NZ_JAZHOF010000003.1"/>
</dbReference>
<gene>
    <name evidence="3" type="ORF">V3328_07540</name>
</gene>
<evidence type="ECO:0000313" key="3">
    <source>
        <dbReference type="EMBL" id="MEJ8571318.1"/>
    </source>
</evidence>
<dbReference type="SUPFAM" id="SSF159501">
    <property type="entry name" value="EreA/ChaN-like"/>
    <property type="match status" value="1"/>
</dbReference>
<dbReference type="Pfam" id="PF04187">
    <property type="entry name" value="Cofac_haem_bdg"/>
    <property type="match status" value="1"/>
</dbReference>
<sequence length="351" mass="37306">MSGRGQKAGPFHLRAHGFDRRTARSAAFALAALAACLLQPPSSASAATLDARAWISEHFRTHPLAGTVWRGDGTRSDLDTLLTAARAADHVLVGETHPNPDHHRIQADIIRDLTDSGRKPAVVLEMVPASYQDRLDAFSRAKSADASDLGAMLDWEDRGWPAWTIYQPIAESALASGLSLRAGDLDREQMMQIGSSGAAALSADRVRALGLDLPLDDDLEAGLLEVLKAAHCNLLPEAALAPMVTVQRARDGALAAAMLEAGTADGAVLVAGAGHARNDWAVPHVLRQLAPEATVMSVGLIEVTDSLPDFSDYAEGGTAMPYDFVIFTPKSEIKDHCAELGERFANPARSD</sequence>
<dbReference type="InterPro" id="IPR007314">
    <property type="entry name" value="Cofac_haem-bd_dom"/>
</dbReference>
<evidence type="ECO:0000256" key="1">
    <source>
        <dbReference type="SAM" id="SignalP"/>
    </source>
</evidence>
<dbReference type="CDD" id="cd14727">
    <property type="entry name" value="ChanN-like"/>
    <property type="match status" value="1"/>
</dbReference>
<dbReference type="Gene3D" id="3.40.50.11550">
    <property type="match status" value="2"/>
</dbReference>
<proteinExistence type="predicted"/>
<accession>A0AAW9RQU5</accession>
<feature type="signal peptide" evidence="1">
    <location>
        <begin position="1"/>
        <end position="46"/>
    </location>
</feature>
<name>A0AAW9RQU5_9HYPH</name>
<keyword evidence="4" id="KW-1185">Reference proteome</keyword>
<dbReference type="Proteomes" id="UP001378188">
    <property type="component" value="Unassembled WGS sequence"/>
</dbReference>
<feature type="domain" description="Haem-binding uptake Tiki superfamily ChaN" evidence="2">
    <location>
        <begin position="82"/>
        <end position="286"/>
    </location>
</feature>
<dbReference type="EMBL" id="JAZHOF010000003">
    <property type="protein sequence ID" value="MEJ8571318.1"/>
    <property type="molecule type" value="Genomic_DNA"/>
</dbReference>
<evidence type="ECO:0000259" key="2">
    <source>
        <dbReference type="Pfam" id="PF04187"/>
    </source>
</evidence>